<feature type="region of interest" description="Disordered" evidence="9">
    <location>
        <begin position="1"/>
        <end position="33"/>
    </location>
</feature>
<dbReference type="RefSeq" id="WP_406259499.1">
    <property type="nucleotide sequence ID" value="NZ_CP108125.1"/>
</dbReference>
<keyword evidence="10" id="KW-0472">Membrane</keyword>
<dbReference type="EMBL" id="CP108125">
    <property type="protein sequence ID" value="WTO85971.1"/>
    <property type="molecule type" value="Genomic_DNA"/>
</dbReference>
<sequence length="441" mass="46748">MTEQRSAGSPEHRSAGAGPRESGAGFRTAGLRLRPLASESRPDGIRHRPDSARKRVGGVWYRLDVVVRDLPFGLLLLIGSFLPALRGNGTVIGGVPDRPHDALAVVVILLESLPLAVRRRWPAVSLTLVSGGFAADQLLGYHTFAASALGVALVSTGSHLERHRRLFLAGLTVAYVALAVGLSRLGTGETATEFTTFYMALGLAWGAGSWLRTTRRAEAERRERVAVETRNAERTRIARELHDVVTHHVTAMVVQAEAARYLTAAPERLEQSLSAVSDTGRRAITDLRHLLDLLNPDHGTGNGDHAAAEPRTPAVGRVLTLVEQTRRAGQPVEFTEEGTPPESTGSSDLVAYRVVQEALTNALKYAHGSRTSVAVRHGEREITVEVSTDGTGSRAAAVGGGGRGLAGLRERVDVLGGEFSAGAVAGGGFVVRARIPAGGRS</sequence>
<keyword evidence="3" id="KW-0597">Phosphoprotein</keyword>
<feature type="region of interest" description="Disordered" evidence="9">
    <location>
        <begin position="326"/>
        <end position="346"/>
    </location>
</feature>
<evidence type="ECO:0000256" key="5">
    <source>
        <dbReference type="ARBA" id="ARBA00022741"/>
    </source>
</evidence>
<dbReference type="InterPro" id="IPR003594">
    <property type="entry name" value="HATPase_dom"/>
</dbReference>
<comment type="catalytic activity">
    <reaction evidence="1">
        <text>ATP + protein L-histidine = ADP + protein N-phospho-L-histidine.</text>
        <dbReference type="EC" id="2.7.13.3"/>
    </reaction>
</comment>
<keyword evidence="5" id="KW-0547">Nucleotide-binding</keyword>
<keyword evidence="4" id="KW-0808">Transferase</keyword>
<proteinExistence type="predicted"/>
<feature type="transmembrane region" description="Helical" evidence="10">
    <location>
        <begin position="70"/>
        <end position="89"/>
    </location>
</feature>
<dbReference type="EC" id="2.7.13.3" evidence="2"/>
<dbReference type="Pfam" id="PF02518">
    <property type="entry name" value="HATPase_c"/>
    <property type="match status" value="1"/>
</dbReference>
<evidence type="ECO:0000256" key="2">
    <source>
        <dbReference type="ARBA" id="ARBA00012438"/>
    </source>
</evidence>
<gene>
    <name evidence="14" type="ORF">OHU27_27470</name>
</gene>
<dbReference type="PANTHER" id="PTHR24421:SF10">
    <property type="entry name" value="NITRATE_NITRITE SENSOR PROTEIN NARQ"/>
    <property type="match status" value="1"/>
</dbReference>
<dbReference type="Pfam" id="PF07730">
    <property type="entry name" value="HisKA_3"/>
    <property type="match status" value="1"/>
</dbReference>
<organism evidence="14 15">
    <name type="scientific">Streptomyces nigra</name>
    <dbReference type="NCBI Taxonomy" id="1827580"/>
    <lineage>
        <taxon>Bacteria</taxon>
        <taxon>Bacillati</taxon>
        <taxon>Actinomycetota</taxon>
        <taxon>Actinomycetes</taxon>
        <taxon>Kitasatosporales</taxon>
        <taxon>Streptomycetaceae</taxon>
        <taxon>Streptomyces</taxon>
    </lineage>
</organism>
<accession>A0ABZ1J5C7</accession>
<feature type="transmembrane region" description="Helical" evidence="10">
    <location>
        <begin position="138"/>
        <end position="154"/>
    </location>
</feature>
<keyword evidence="10" id="KW-0812">Transmembrane</keyword>
<keyword evidence="7" id="KW-0067">ATP-binding</keyword>
<keyword evidence="15" id="KW-1185">Reference proteome</keyword>
<keyword evidence="10" id="KW-1133">Transmembrane helix</keyword>
<reference evidence="14 15" key="1">
    <citation type="submission" date="2022-10" db="EMBL/GenBank/DDBJ databases">
        <title>The complete genomes of actinobacterial strains from the NBC collection.</title>
        <authorList>
            <person name="Joergensen T.S."/>
            <person name="Alvarez Arevalo M."/>
            <person name="Sterndorff E.B."/>
            <person name="Faurdal D."/>
            <person name="Vuksanovic O."/>
            <person name="Mourched A.-S."/>
            <person name="Charusanti P."/>
            <person name="Shaw S."/>
            <person name="Blin K."/>
            <person name="Weber T."/>
        </authorList>
    </citation>
    <scope>NUCLEOTIDE SEQUENCE [LARGE SCALE GENOMIC DNA]</scope>
    <source>
        <strain evidence="14 15">NBC_00206</strain>
    </source>
</reference>
<evidence type="ECO:0000256" key="1">
    <source>
        <dbReference type="ARBA" id="ARBA00000085"/>
    </source>
</evidence>
<dbReference type="Gene3D" id="3.30.565.10">
    <property type="entry name" value="Histidine kinase-like ATPase, C-terminal domain"/>
    <property type="match status" value="1"/>
</dbReference>
<evidence type="ECO:0000313" key="14">
    <source>
        <dbReference type="EMBL" id="WTO85971.1"/>
    </source>
</evidence>
<dbReference type="InterPro" id="IPR050482">
    <property type="entry name" value="Sensor_HK_TwoCompSys"/>
</dbReference>
<evidence type="ECO:0000256" key="8">
    <source>
        <dbReference type="ARBA" id="ARBA00023012"/>
    </source>
</evidence>
<evidence type="ECO:0000259" key="13">
    <source>
        <dbReference type="Pfam" id="PF23539"/>
    </source>
</evidence>
<feature type="domain" description="Histidine kinase/HSP90-like ATPase" evidence="11">
    <location>
        <begin position="352"/>
        <end position="437"/>
    </location>
</feature>
<dbReference type="Proteomes" id="UP001622690">
    <property type="component" value="Chromosome"/>
</dbReference>
<dbReference type="InterPro" id="IPR011712">
    <property type="entry name" value="Sig_transdc_His_kin_sub3_dim/P"/>
</dbReference>
<name>A0ABZ1J5C7_9ACTN</name>
<evidence type="ECO:0000313" key="15">
    <source>
        <dbReference type="Proteomes" id="UP001622690"/>
    </source>
</evidence>
<evidence type="ECO:0000256" key="3">
    <source>
        <dbReference type="ARBA" id="ARBA00022553"/>
    </source>
</evidence>
<evidence type="ECO:0000256" key="4">
    <source>
        <dbReference type="ARBA" id="ARBA00022679"/>
    </source>
</evidence>
<dbReference type="CDD" id="cd16917">
    <property type="entry name" value="HATPase_UhpB-NarQ-NarX-like"/>
    <property type="match status" value="1"/>
</dbReference>
<evidence type="ECO:0000259" key="12">
    <source>
        <dbReference type="Pfam" id="PF07730"/>
    </source>
</evidence>
<dbReference type="InterPro" id="IPR036890">
    <property type="entry name" value="HATPase_C_sf"/>
</dbReference>
<dbReference type="PANTHER" id="PTHR24421">
    <property type="entry name" value="NITRATE/NITRITE SENSOR PROTEIN NARX-RELATED"/>
    <property type="match status" value="1"/>
</dbReference>
<dbReference type="SUPFAM" id="SSF55874">
    <property type="entry name" value="ATPase domain of HSP90 chaperone/DNA topoisomerase II/histidine kinase"/>
    <property type="match status" value="1"/>
</dbReference>
<evidence type="ECO:0000256" key="7">
    <source>
        <dbReference type="ARBA" id="ARBA00022840"/>
    </source>
</evidence>
<feature type="transmembrane region" description="Helical" evidence="10">
    <location>
        <begin position="197"/>
        <end position="214"/>
    </location>
</feature>
<evidence type="ECO:0000256" key="9">
    <source>
        <dbReference type="SAM" id="MobiDB-lite"/>
    </source>
</evidence>
<evidence type="ECO:0000256" key="6">
    <source>
        <dbReference type="ARBA" id="ARBA00022777"/>
    </source>
</evidence>
<keyword evidence="6 14" id="KW-0418">Kinase</keyword>
<feature type="domain" description="DUF7134" evidence="13">
    <location>
        <begin position="94"/>
        <end position="215"/>
    </location>
</feature>
<dbReference type="GO" id="GO:0016301">
    <property type="term" value="F:kinase activity"/>
    <property type="evidence" value="ECO:0007669"/>
    <property type="project" value="UniProtKB-KW"/>
</dbReference>
<dbReference type="Pfam" id="PF23539">
    <property type="entry name" value="DUF7134"/>
    <property type="match status" value="1"/>
</dbReference>
<evidence type="ECO:0000256" key="10">
    <source>
        <dbReference type="SAM" id="Phobius"/>
    </source>
</evidence>
<dbReference type="InterPro" id="IPR055558">
    <property type="entry name" value="DUF7134"/>
</dbReference>
<protein>
    <recommendedName>
        <fullName evidence="2">histidine kinase</fullName>
        <ecNumber evidence="2">2.7.13.3</ecNumber>
    </recommendedName>
</protein>
<feature type="domain" description="Signal transduction histidine kinase subgroup 3 dimerisation and phosphoacceptor" evidence="12">
    <location>
        <begin position="233"/>
        <end position="297"/>
    </location>
</feature>
<feature type="transmembrane region" description="Helical" evidence="10">
    <location>
        <begin position="166"/>
        <end position="185"/>
    </location>
</feature>
<evidence type="ECO:0000259" key="11">
    <source>
        <dbReference type="Pfam" id="PF02518"/>
    </source>
</evidence>
<dbReference type="Gene3D" id="1.20.5.1930">
    <property type="match status" value="1"/>
</dbReference>
<keyword evidence="8" id="KW-0902">Two-component regulatory system</keyword>